<name>A0ABZ0IZ28_9BACT</name>
<dbReference type="RefSeq" id="WP_317492008.1">
    <property type="nucleotide sequence ID" value="NZ_CP136051.1"/>
</dbReference>
<gene>
    <name evidence="3" type="ORF">RT717_12140</name>
</gene>
<evidence type="ECO:0000256" key="1">
    <source>
        <dbReference type="ARBA" id="ARBA00006817"/>
    </source>
</evidence>
<comment type="similarity">
    <text evidence="1">Belongs to the AHA1 family.</text>
</comment>
<sequence length="153" mass="17737">MKKEIHLKWFYSYPIDTIWDYLTDADLLKQWSTIHRDEPFQAEPGFQWISRQKARRGWDGIMYMEVLEVVPKKKLAYALKGGPRPGELSLDTVVTYTLVEKNGGTELHLSHTGFQGLKGAFTAFIMEKGWGKFFGKRLATVLNETYHDAHTIR</sequence>
<reference evidence="3 4" key="1">
    <citation type="journal article" date="2023" name="Microbiol. Resour. Announc.">
        <title>Complete Genome Sequence of Imperialibacter roseus strain P4T.</title>
        <authorList>
            <person name="Tizabi D.R."/>
            <person name="Bachvaroff T."/>
            <person name="Hill R.T."/>
        </authorList>
    </citation>
    <scope>NUCLEOTIDE SEQUENCE [LARGE SCALE GENOMIC DNA]</scope>
    <source>
        <strain evidence="3 4">P4T</strain>
    </source>
</reference>
<evidence type="ECO:0000313" key="3">
    <source>
        <dbReference type="EMBL" id="WOK09389.1"/>
    </source>
</evidence>
<dbReference type="Pfam" id="PF08327">
    <property type="entry name" value="AHSA1"/>
    <property type="match status" value="1"/>
</dbReference>
<dbReference type="InterPro" id="IPR013538">
    <property type="entry name" value="ASHA1/2-like_C"/>
</dbReference>
<organism evidence="3 4">
    <name type="scientific">Imperialibacter roseus</name>
    <dbReference type="NCBI Taxonomy" id="1324217"/>
    <lineage>
        <taxon>Bacteria</taxon>
        <taxon>Pseudomonadati</taxon>
        <taxon>Bacteroidota</taxon>
        <taxon>Cytophagia</taxon>
        <taxon>Cytophagales</taxon>
        <taxon>Flammeovirgaceae</taxon>
        <taxon>Imperialibacter</taxon>
    </lineage>
</organism>
<dbReference type="Proteomes" id="UP001302349">
    <property type="component" value="Chromosome"/>
</dbReference>
<accession>A0ABZ0IZ28</accession>
<dbReference type="EMBL" id="CP136051">
    <property type="protein sequence ID" value="WOK09389.1"/>
    <property type="molecule type" value="Genomic_DNA"/>
</dbReference>
<keyword evidence="4" id="KW-1185">Reference proteome</keyword>
<evidence type="ECO:0000259" key="2">
    <source>
        <dbReference type="Pfam" id="PF08327"/>
    </source>
</evidence>
<feature type="domain" description="Activator of Hsp90 ATPase homologue 1/2-like C-terminal" evidence="2">
    <location>
        <begin position="13"/>
        <end position="142"/>
    </location>
</feature>
<evidence type="ECO:0000313" key="4">
    <source>
        <dbReference type="Proteomes" id="UP001302349"/>
    </source>
</evidence>
<dbReference type="CDD" id="cd07814">
    <property type="entry name" value="SRPBCC_CalC_Aha1-like"/>
    <property type="match status" value="1"/>
</dbReference>
<protein>
    <submittedName>
        <fullName evidence="3">SRPBCC domain-containing protein</fullName>
    </submittedName>
</protein>
<dbReference type="InterPro" id="IPR023393">
    <property type="entry name" value="START-like_dom_sf"/>
</dbReference>
<dbReference type="Gene3D" id="3.30.530.20">
    <property type="match status" value="1"/>
</dbReference>
<dbReference type="SUPFAM" id="SSF55961">
    <property type="entry name" value="Bet v1-like"/>
    <property type="match status" value="1"/>
</dbReference>
<proteinExistence type="inferred from homology"/>